<keyword evidence="1" id="KW-1133">Transmembrane helix</keyword>
<organism evidence="2">
    <name type="scientific">Candidatus Kentrum sp. TUN</name>
    <dbReference type="NCBI Taxonomy" id="2126343"/>
    <lineage>
        <taxon>Bacteria</taxon>
        <taxon>Pseudomonadati</taxon>
        <taxon>Pseudomonadota</taxon>
        <taxon>Gammaproteobacteria</taxon>
        <taxon>Candidatus Kentrum</taxon>
    </lineage>
</organism>
<dbReference type="EMBL" id="CAADFY010000009">
    <property type="protein sequence ID" value="VFK52516.1"/>
    <property type="molecule type" value="Genomic_DNA"/>
</dbReference>
<dbReference type="EMBL" id="CAADFV010000010">
    <property type="protein sequence ID" value="VFK52836.1"/>
    <property type="molecule type" value="Genomic_DNA"/>
</dbReference>
<evidence type="ECO:0000313" key="3">
    <source>
        <dbReference type="EMBL" id="VFK52836.1"/>
    </source>
</evidence>
<protein>
    <submittedName>
        <fullName evidence="2">Uncharacterized protein</fullName>
    </submittedName>
</protein>
<keyword evidence="1" id="KW-0472">Membrane</keyword>
<dbReference type="AlphaFoldDB" id="A0A450ZFG3"/>
<proteinExistence type="predicted"/>
<name>A0A450ZFG3_9GAMM</name>
<gene>
    <name evidence="3" type="ORF">BECKTUN1418E_GA0071001_101015</name>
    <name evidence="2" type="ORF">BECKTUN1418F_GA0071002_100915</name>
</gene>
<sequence length="48" mass="5717">MNYKKLTIATVIIFVLAQMWGFLTCGWLFSWVYEIEPTSVWIKMEQIS</sequence>
<feature type="transmembrane region" description="Helical" evidence="1">
    <location>
        <begin position="7"/>
        <end position="29"/>
    </location>
</feature>
<keyword evidence="1" id="KW-0812">Transmembrane</keyword>
<evidence type="ECO:0000256" key="1">
    <source>
        <dbReference type="SAM" id="Phobius"/>
    </source>
</evidence>
<evidence type="ECO:0000313" key="2">
    <source>
        <dbReference type="EMBL" id="VFK52516.1"/>
    </source>
</evidence>
<reference evidence="2" key="1">
    <citation type="submission" date="2019-02" db="EMBL/GenBank/DDBJ databases">
        <authorList>
            <person name="Gruber-Vodicka R. H."/>
            <person name="Seah K. B. B."/>
        </authorList>
    </citation>
    <scope>NUCLEOTIDE SEQUENCE</scope>
    <source>
        <strain evidence="3">BECK_BY2</strain>
        <strain evidence="2">BECK_BY3</strain>
    </source>
</reference>
<accession>A0A450ZFG3</accession>